<gene>
    <name evidence="2" type="ORF">GCM10008986_08190</name>
</gene>
<protein>
    <recommendedName>
        <fullName evidence="4">Chromosome segregation ATPase</fullName>
    </recommendedName>
</protein>
<feature type="coiled-coil region" evidence="1">
    <location>
        <begin position="735"/>
        <end position="895"/>
    </location>
</feature>
<dbReference type="Proteomes" id="UP001500880">
    <property type="component" value="Unassembled WGS sequence"/>
</dbReference>
<evidence type="ECO:0000313" key="3">
    <source>
        <dbReference type="Proteomes" id="UP001500880"/>
    </source>
</evidence>
<feature type="coiled-coil region" evidence="1">
    <location>
        <begin position="1011"/>
        <end position="1092"/>
    </location>
</feature>
<evidence type="ECO:0000256" key="1">
    <source>
        <dbReference type="SAM" id="Coils"/>
    </source>
</evidence>
<proteinExistence type="predicted"/>
<sequence>MPAISKIRLTNVVYEDGNKRYNDELFLFDGHNGGILLENGGGKTVLIQTALQAVLPHVDLADRKLKNTLLLENAPAHIAIEWIDHDHPRRYVVTAVTLFLTKYGLDSLRYVYEYDAGDPNGIEGIPFVREGKEGKRPAERGEMQDYYSGMKEKSSFFARTFDTIKEYRAFIEKQYHIISSEWESIVKINSTEGGVEAFFDDCKSTNQLFDRLLIPTVEDSIVGYDKAMFADMFEKQHQSFKNYKKLKETIEENKRIQEKLANYVMAFEKLHHKQQAYRKIKQQAKGIWNLTLSQKQQMMDERMEIERMMTEWEADDYKHKLQTASYKIGVEKAIWNEKESAYKEKYAHQLDKEEERKHHQKNFYSLKLAKHKLEWQEEQDKLTLANEKLADLEQDEELVDLQGELEETKQALLGSYLTEIEKIEGEKQGLTYQLNPILEQMEQVTNRKAAVAENIVGVKQQLSRIQATITARTEDMEKLEQQLLANPQQEQVATEFKKWEARSNELDEEIVRLNQEIKQLNRDVQEADEQKDKLLKEQAELEKNKNEVSFQLNELQDAQGNVIIRLASLRPQWASVEDMYSIQQTIETRLFEQIEKLKKERNKLLYRERLAYRFVDDYGQQDFFFGDTFLEEQLASWKNQLDYVVTGVEYLQNVTEEERNKKKDFALWPLTLVTTNKSKQQLLDKLKSIADRLQFPITVLTTEEALRVDETQEQAWIAPQHWQTNLELDAFNDWKKQIEADAKQTTADREQKEKELTNWEDGWKAFQQFLNKYPYASYSRLNSELSEWKNRLEDVAIQINAKKEKMAETHVLVDANRSKINNHTDEMQGLQAKIKDGLRFLSYQKEVEEEQKREESASAHLQQLEKDQLKQARLLQSFNDEKEELEGRINDLSIHLGIVKGEDDYKKVESLEPIYSGESKQSLKDKIADFKKSMDKITVTQGEWLAKRDAAMDAMNKIHAQMEEIRKLQSDVDKNQAFPSDGQQWMDTLWGKIVDLTNELKTIEWDVQQALSDKEQQIGKYKLKREQFESDFPDQELEVFEQSLDDVATALHKEKEKLSERKAFLEQQYQRNHKQLDSIEEAERELEKYIESHHFNAPDLQEIDLTDEQKLDFNYQRKKYVRAVMEEMKNAKQVVDQEATQVDEEKADVRDFCRKEISDIKLQQMAINGLEHKQTYQDVITFKNNMFTSINRISKYANEHIRKSDEDLQLFINQIHTHLKNMVDELKQIPNKTKVKVLDHWKQIFTFSIPEWDEEEGKTRIRDHIEWILHQLESERFINDQGLQDEGKVRQDVEMWLQTKSLLQIVMNQEVMKVSCRKVTNDNKVTSRSYSWEQSNVWSGGEKWSKNMTLFLGILNYVAEKKQHLQSNMKRHRAVILDNPFGKASSDHVLNPVFFVAEQLGFQIIALTAHAEGKFLQDYFPIIYSCRLRSSQDSSKRVMTKEKWLHHAYFQDHEPEGMERLGEEEQMEWF</sequence>
<organism evidence="2 3">
    <name type="scientific">Salinibacillus aidingensis</name>
    <dbReference type="NCBI Taxonomy" id="237684"/>
    <lineage>
        <taxon>Bacteria</taxon>
        <taxon>Bacillati</taxon>
        <taxon>Bacillota</taxon>
        <taxon>Bacilli</taxon>
        <taxon>Bacillales</taxon>
        <taxon>Bacillaceae</taxon>
        <taxon>Salinibacillus</taxon>
    </lineage>
</organism>
<evidence type="ECO:0000313" key="2">
    <source>
        <dbReference type="EMBL" id="GAA0485278.1"/>
    </source>
</evidence>
<comment type="caution">
    <text evidence="2">The sequence shown here is derived from an EMBL/GenBank/DDBJ whole genome shotgun (WGS) entry which is preliminary data.</text>
</comment>
<keyword evidence="1" id="KW-0175">Coiled coil</keyword>
<evidence type="ECO:0008006" key="4">
    <source>
        <dbReference type="Google" id="ProtNLM"/>
    </source>
</evidence>
<keyword evidence="3" id="KW-1185">Reference proteome</keyword>
<dbReference type="RefSeq" id="WP_343837919.1">
    <property type="nucleotide sequence ID" value="NZ_BAAADO010000002.1"/>
</dbReference>
<reference evidence="3" key="1">
    <citation type="journal article" date="2019" name="Int. J. Syst. Evol. Microbiol.">
        <title>The Global Catalogue of Microorganisms (GCM) 10K type strain sequencing project: providing services to taxonomists for standard genome sequencing and annotation.</title>
        <authorList>
            <consortium name="The Broad Institute Genomics Platform"/>
            <consortium name="The Broad Institute Genome Sequencing Center for Infectious Disease"/>
            <person name="Wu L."/>
            <person name="Ma J."/>
        </authorList>
    </citation>
    <scope>NUCLEOTIDE SEQUENCE [LARGE SCALE GENOMIC DNA]</scope>
    <source>
        <strain evidence="3">JCM 12389</strain>
    </source>
</reference>
<feature type="coiled-coil region" evidence="1">
    <location>
        <begin position="462"/>
        <end position="561"/>
    </location>
</feature>
<name>A0ABP3KRZ3_9BACI</name>
<accession>A0ABP3KRZ3</accession>
<dbReference type="EMBL" id="BAAADO010000002">
    <property type="protein sequence ID" value="GAA0485278.1"/>
    <property type="molecule type" value="Genomic_DNA"/>
</dbReference>